<dbReference type="SUPFAM" id="SSF74653">
    <property type="entry name" value="TolA/TonB C-terminal domain"/>
    <property type="match status" value="1"/>
</dbReference>
<keyword evidence="3" id="KW-1185">Reference proteome</keyword>
<evidence type="ECO:0008006" key="4">
    <source>
        <dbReference type="Google" id="ProtNLM"/>
    </source>
</evidence>
<feature type="compositionally biased region" description="Pro residues" evidence="1">
    <location>
        <begin position="80"/>
        <end position="94"/>
    </location>
</feature>
<protein>
    <recommendedName>
        <fullName evidence="4">Cell envelope biogenesis protein TolA</fullName>
    </recommendedName>
</protein>
<dbReference type="Proteomes" id="UP001595607">
    <property type="component" value="Unassembled WGS sequence"/>
</dbReference>
<gene>
    <name evidence="2" type="ORF">ACFONP_12585</name>
</gene>
<name>A0ABV7MFE6_9PROT</name>
<evidence type="ECO:0000256" key="1">
    <source>
        <dbReference type="SAM" id="MobiDB-lite"/>
    </source>
</evidence>
<feature type="region of interest" description="Disordered" evidence="1">
    <location>
        <begin position="56"/>
        <end position="129"/>
    </location>
</feature>
<sequence length="275" mass="30751">MRYATFLSALLHVGILAGGFIIAPFLSVPDVVYRPVVPVELLSEAEFADLLSVKADQKSEEVTEEPPNPRDDIQEVAMPDPIPVPQPEDPTPPEPEVKEEPEDPAPREEPKREDPPKREPDPQPAEEDDFFSGLDEALVDLEDEPDKGAPAEVADAEGLRDQEQIGLGDTLTASEIDLIRQKMAEECFDQPTGVPNAEKLVVRIRFNLDPEGQLIGQPEVLNARQIALSNNSWWRTTRDRALQAVVKCAPYDYLPEERYYVWSEMTLNFTPLGVM</sequence>
<evidence type="ECO:0000313" key="3">
    <source>
        <dbReference type="Proteomes" id="UP001595607"/>
    </source>
</evidence>
<feature type="compositionally biased region" description="Basic and acidic residues" evidence="1">
    <location>
        <begin position="56"/>
        <end position="73"/>
    </location>
</feature>
<feature type="region of interest" description="Disordered" evidence="1">
    <location>
        <begin position="146"/>
        <end position="168"/>
    </location>
</feature>
<reference evidence="3" key="1">
    <citation type="journal article" date="2019" name="Int. J. Syst. Evol. Microbiol.">
        <title>The Global Catalogue of Microorganisms (GCM) 10K type strain sequencing project: providing services to taxonomists for standard genome sequencing and annotation.</title>
        <authorList>
            <consortium name="The Broad Institute Genomics Platform"/>
            <consortium name="The Broad Institute Genome Sequencing Center for Infectious Disease"/>
            <person name="Wu L."/>
            <person name="Ma J."/>
        </authorList>
    </citation>
    <scope>NUCLEOTIDE SEQUENCE [LARGE SCALE GENOMIC DNA]</scope>
    <source>
        <strain evidence="3">KCTC 22245</strain>
    </source>
</reference>
<evidence type="ECO:0000313" key="2">
    <source>
        <dbReference type="EMBL" id="MFC3303567.1"/>
    </source>
</evidence>
<feature type="compositionally biased region" description="Basic and acidic residues" evidence="1">
    <location>
        <begin position="104"/>
        <end position="121"/>
    </location>
</feature>
<proteinExistence type="predicted"/>
<accession>A0ABV7MFE6</accession>
<comment type="caution">
    <text evidence="2">The sequence shown here is derived from an EMBL/GenBank/DDBJ whole genome shotgun (WGS) entry which is preliminary data.</text>
</comment>
<organism evidence="2 3">
    <name type="scientific">Parvularcula lutaonensis</name>
    <dbReference type="NCBI Taxonomy" id="491923"/>
    <lineage>
        <taxon>Bacteria</taxon>
        <taxon>Pseudomonadati</taxon>
        <taxon>Pseudomonadota</taxon>
        <taxon>Alphaproteobacteria</taxon>
        <taxon>Parvularculales</taxon>
        <taxon>Parvularculaceae</taxon>
        <taxon>Parvularcula</taxon>
    </lineage>
</organism>
<dbReference type="EMBL" id="JBHRVA010000003">
    <property type="protein sequence ID" value="MFC3303567.1"/>
    <property type="molecule type" value="Genomic_DNA"/>
</dbReference>
<dbReference type="Gene3D" id="3.30.1150.10">
    <property type="match status" value="1"/>
</dbReference>
<dbReference type="RefSeq" id="WP_189576240.1">
    <property type="nucleotide sequence ID" value="NZ_BMXU01000002.1"/>
</dbReference>